<keyword evidence="3" id="KW-1185">Reference proteome</keyword>
<dbReference type="EMBL" id="AFWT01000027">
    <property type="protein sequence ID" value="EGV29112.1"/>
    <property type="molecule type" value="Genomic_DNA"/>
</dbReference>
<feature type="domain" description="Beta-ketoacyl synthase-like N-terminal" evidence="1">
    <location>
        <begin position="40"/>
        <end position="208"/>
    </location>
</feature>
<organism evidence="2 3">
    <name type="scientific">Thiorhodococcus drewsii AZ1</name>
    <dbReference type="NCBI Taxonomy" id="765913"/>
    <lineage>
        <taxon>Bacteria</taxon>
        <taxon>Pseudomonadati</taxon>
        <taxon>Pseudomonadota</taxon>
        <taxon>Gammaproteobacteria</taxon>
        <taxon>Chromatiales</taxon>
        <taxon>Chromatiaceae</taxon>
        <taxon>Thiorhodococcus</taxon>
    </lineage>
</organism>
<dbReference type="STRING" id="765913.ThidrDRAFT_3304"/>
<dbReference type="AlphaFoldDB" id="G2E4U1"/>
<dbReference type="GO" id="GO:0016746">
    <property type="term" value="F:acyltransferase activity"/>
    <property type="evidence" value="ECO:0007669"/>
    <property type="project" value="InterPro"/>
</dbReference>
<comment type="caution">
    <text evidence="2">The sequence shown here is derived from an EMBL/GenBank/DDBJ whole genome shotgun (WGS) entry which is preliminary data.</text>
</comment>
<dbReference type="SUPFAM" id="SSF53901">
    <property type="entry name" value="Thiolase-like"/>
    <property type="match status" value="1"/>
</dbReference>
<evidence type="ECO:0000259" key="1">
    <source>
        <dbReference type="Pfam" id="PF13723"/>
    </source>
</evidence>
<dbReference type="Pfam" id="PF13723">
    <property type="entry name" value="Ketoacyl-synt_2"/>
    <property type="match status" value="1"/>
</dbReference>
<dbReference type="RefSeq" id="WP_007042017.1">
    <property type="nucleotide sequence ID" value="NZ_AFWT01000027.1"/>
</dbReference>
<dbReference type="Proteomes" id="UP000004200">
    <property type="component" value="Unassembled WGS sequence"/>
</dbReference>
<dbReference type="InterPro" id="IPR014030">
    <property type="entry name" value="Ketoacyl_synth_N"/>
</dbReference>
<dbReference type="Gene3D" id="3.40.47.10">
    <property type="match status" value="1"/>
</dbReference>
<dbReference type="InterPro" id="IPR016039">
    <property type="entry name" value="Thiolase-like"/>
</dbReference>
<evidence type="ECO:0000313" key="3">
    <source>
        <dbReference type="Proteomes" id="UP000004200"/>
    </source>
</evidence>
<accession>G2E4U1</accession>
<dbReference type="PATRIC" id="fig|765913.3.peg.3370"/>
<evidence type="ECO:0000313" key="2">
    <source>
        <dbReference type="EMBL" id="EGV29112.1"/>
    </source>
</evidence>
<protein>
    <recommendedName>
        <fullName evidence="1">Beta-ketoacyl synthase-like N-terminal domain-containing protein</fullName>
    </recommendedName>
</protein>
<sequence>MIPPILIRSIGVIAPGLTDWTTTAAILRGEIQYQPAPLPPLAPLLLPPNERRRATPPTRLAMEAARQAIEPIAADLTHLPSVFASSDGDLSLIDRLCEGIAQQPVALSPTLFHNSVHNAAAGYWSIGSGCMSPSTSLAAGDATLSAGLLECATQLATECDEILLVAYDLPGPPTLDIHRHFETPFACALLLARDRSQTALARMALDPITAPDPQGEDETHALSPALESMRAGNPAARVLPLLQAIAQQRAGKVRLPYLDGAVLSVDLGFQPMPSEAPC</sequence>
<name>G2E4U1_9GAMM</name>
<reference evidence="2 3" key="1">
    <citation type="submission" date="2011-06" db="EMBL/GenBank/DDBJ databases">
        <title>The draft genome of Thiorhodococcus drewsii AZ1.</title>
        <authorList>
            <consortium name="US DOE Joint Genome Institute (JGI-PGF)"/>
            <person name="Lucas S."/>
            <person name="Han J."/>
            <person name="Lapidus A."/>
            <person name="Cheng J.-F."/>
            <person name="Goodwin L."/>
            <person name="Pitluck S."/>
            <person name="Peters L."/>
            <person name="Land M.L."/>
            <person name="Hauser L."/>
            <person name="Vogl K."/>
            <person name="Liu Z."/>
            <person name="Imhoff J."/>
            <person name="Thiel V."/>
            <person name="Frigaard N.-U."/>
            <person name="Bryant D.A."/>
            <person name="Woyke T.J."/>
        </authorList>
    </citation>
    <scope>NUCLEOTIDE SEQUENCE [LARGE SCALE GENOMIC DNA]</scope>
    <source>
        <strain evidence="2 3">AZ1</strain>
    </source>
</reference>
<proteinExistence type="predicted"/>
<dbReference type="eggNOG" id="COG0304">
    <property type="taxonomic scope" value="Bacteria"/>
</dbReference>
<dbReference type="OrthoDB" id="9798676at2"/>
<gene>
    <name evidence="2" type="ORF">ThidrDRAFT_3304</name>
</gene>